<evidence type="ECO:0000313" key="1">
    <source>
        <dbReference type="EMBL" id="KAL0290256.1"/>
    </source>
</evidence>
<dbReference type="Gene3D" id="3.60.10.10">
    <property type="entry name" value="Endonuclease/exonuclease/phosphatase"/>
    <property type="match status" value="1"/>
</dbReference>
<accession>A0AAW2J6U8</accession>
<sequence length="203" mass="23429">MLWLILGDFNCVKSPTEKQLGVAPTWYELKDFVDCCLSIGLHDAPRMGCYYTWYSNSDCNPMWCKLDRVLFNNEWLVVGVHCNSHFSPPGSLSDHLSGIVSILDLLTFKPKPFRFFNMWADHSNFIATVENGWNLSTAQYSLCRKLKALKGPFKAFNNLHFSYISRPTLPYKMHNSNLNPILRMQPFETHWGNIGRRSSSLLK</sequence>
<dbReference type="PANTHER" id="PTHR33710">
    <property type="entry name" value="BNAC02G09200D PROTEIN"/>
    <property type="match status" value="1"/>
</dbReference>
<dbReference type="SUPFAM" id="SSF56219">
    <property type="entry name" value="DNase I-like"/>
    <property type="match status" value="1"/>
</dbReference>
<dbReference type="EMBL" id="JACGWM010001651">
    <property type="protein sequence ID" value="KAL0290256.1"/>
    <property type="molecule type" value="Genomic_DNA"/>
</dbReference>
<dbReference type="InterPro" id="IPR036691">
    <property type="entry name" value="Endo/exonu/phosph_ase_sf"/>
</dbReference>
<comment type="caution">
    <text evidence="1">The sequence shown here is derived from an EMBL/GenBank/DDBJ whole genome shotgun (WGS) entry which is preliminary data.</text>
</comment>
<proteinExistence type="predicted"/>
<dbReference type="AlphaFoldDB" id="A0AAW2J6U8"/>
<protein>
    <submittedName>
        <fullName evidence="1">Uncharacterized protein</fullName>
    </submittedName>
</protein>
<organism evidence="1">
    <name type="scientific">Sesamum calycinum</name>
    <dbReference type="NCBI Taxonomy" id="2727403"/>
    <lineage>
        <taxon>Eukaryota</taxon>
        <taxon>Viridiplantae</taxon>
        <taxon>Streptophyta</taxon>
        <taxon>Embryophyta</taxon>
        <taxon>Tracheophyta</taxon>
        <taxon>Spermatophyta</taxon>
        <taxon>Magnoliopsida</taxon>
        <taxon>eudicotyledons</taxon>
        <taxon>Gunneridae</taxon>
        <taxon>Pentapetalae</taxon>
        <taxon>asterids</taxon>
        <taxon>lamiids</taxon>
        <taxon>Lamiales</taxon>
        <taxon>Pedaliaceae</taxon>
        <taxon>Sesamum</taxon>
    </lineage>
</organism>
<name>A0AAW2J6U8_9LAMI</name>
<dbReference type="PANTHER" id="PTHR33710:SF71">
    <property type="entry name" value="ENDONUCLEASE_EXONUCLEASE_PHOSPHATASE DOMAIN-CONTAINING PROTEIN"/>
    <property type="match status" value="1"/>
</dbReference>
<reference evidence="1" key="2">
    <citation type="journal article" date="2024" name="Plant">
        <title>Genomic evolution and insights into agronomic trait innovations of Sesamum species.</title>
        <authorList>
            <person name="Miao H."/>
            <person name="Wang L."/>
            <person name="Qu L."/>
            <person name="Liu H."/>
            <person name="Sun Y."/>
            <person name="Le M."/>
            <person name="Wang Q."/>
            <person name="Wei S."/>
            <person name="Zheng Y."/>
            <person name="Lin W."/>
            <person name="Duan Y."/>
            <person name="Cao H."/>
            <person name="Xiong S."/>
            <person name="Wang X."/>
            <person name="Wei L."/>
            <person name="Li C."/>
            <person name="Ma Q."/>
            <person name="Ju M."/>
            <person name="Zhao R."/>
            <person name="Li G."/>
            <person name="Mu C."/>
            <person name="Tian Q."/>
            <person name="Mei H."/>
            <person name="Zhang T."/>
            <person name="Gao T."/>
            <person name="Zhang H."/>
        </authorList>
    </citation>
    <scope>NUCLEOTIDE SEQUENCE</scope>
    <source>
        <strain evidence="1">KEN8</strain>
    </source>
</reference>
<gene>
    <name evidence="1" type="ORF">Scaly_2678000</name>
</gene>
<reference evidence="1" key="1">
    <citation type="submission" date="2020-06" db="EMBL/GenBank/DDBJ databases">
        <authorList>
            <person name="Li T."/>
            <person name="Hu X."/>
            <person name="Zhang T."/>
            <person name="Song X."/>
            <person name="Zhang H."/>
            <person name="Dai N."/>
            <person name="Sheng W."/>
            <person name="Hou X."/>
            <person name="Wei L."/>
        </authorList>
    </citation>
    <scope>NUCLEOTIDE SEQUENCE</scope>
    <source>
        <strain evidence="1">KEN8</strain>
        <tissue evidence="1">Leaf</tissue>
    </source>
</reference>